<keyword evidence="5" id="KW-0949">S-adenosyl-L-methionine</keyword>
<evidence type="ECO:0000256" key="6">
    <source>
        <dbReference type="ARBA" id="ARBA00047942"/>
    </source>
</evidence>
<dbReference type="GO" id="GO:0006304">
    <property type="term" value="P:DNA modification"/>
    <property type="evidence" value="ECO:0007669"/>
    <property type="project" value="InterPro"/>
</dbReference>
<dbReference type="RefSeq" id="WP_207182533.1">
    <property type="nucleotide sequence ID" value="NZ_AP024145.1"/>
</dbReference>
<sequence>MNFMFPVAEPADPKGRYAALSADKLRGGYYTPPRVAEWLCAWAIREKGDEVLEPSCGAGAFATAAARRLRALKATAAASARQLTAVELVEAEAAKARDGLAESLGKAASKAVVEGDFFAWWDNREGEAFDAVVGNPPFIRYQSFPEPARSRAMAMMERLGFKPNRLTNIWVPFVVAAAEALRPGGRLAMVIPAELLQVTYAAQLRSYLTAKFRHIDIVACNELFFEGAEQEVVLLMADGALPERLPNNVCRVAVTEVATVGDLLVSEPTDLLSRSEEKDVRGDKEKWLKYFLSGREIGLLRELREHGRVVPLGTLADVDVGIVTGANAFFVLRRSEIEQRRLKKFARRLVSRSAHLRGASLSNEDWVALEAGDERVTLLDIRAGVAGLTPGSAAAAYVAQGEADDVHRGYKCSIRKPWFHVPAIWSPDAFLFRQIHDFPRLVLNGANATATDTIHRVRARAVDAAVLVAGSYTHLTAASAEIEGRSYGGGVLELEPTEAERLLVPDAQALAAALPLAECDKLVRAGKLNDVLAENDRLILRDAMGLSEGDVATLKGAWDRMRGRRFSRGKAARAKA</sequence>
<dbReference type="GO" id="GO:0009007">
    <property type="term" value="F:site-specific DNA-methyltransferase (adenine-specific) activity"/>
    <property type="evidence" value="ECO:0007669"/>
    <property type="project" value="UniProtKB-EC"/>
</dbReference>
<evidence type="ECO:0000259" key="7">
    <source>
        <dbReference type="Pfam" id="PF07669"/>
    </source>
</evidence>
<dbReference type="GO" id="GO:0003676">
    <property type="term" value="F:nucleic acid binding"/>
    <property type="evidence" value="ECO:0007669"/>
    <property type="project" value="InterPro"/>
</dbReference>
<evidence type="ECO:0000313" key="10">
    <source>
        <dbReference type="Proteomes" id="UP000663508"/>
    </source>
</evidence>
<dbReference type="InterPro" id="IPR054520">
    <property type="entry name" value="M_Eco57I_C"/>
</dbReference>
<comment type="catalytic activity">
    <reaction evidence="6">
        <text>a 2'-deoxyadenosine in DNA + S-adenosyl-L-methionine = an N(6)-methyl-2'-deoxyadenosine in DNA + S-adenosyl-L-homocysteine + H(+)</text>
        <dbReference type="Rhea" id="RHEA:15197"/>
        <dbReference type="Rhea" id="RHEA-COMP:12418"/>
        <dbReference type="Rhea" id="RHEA-COMP:12419"/>
        <dbReference type="ChEBI" id="CHEBI:15378"/>
        <dbReference type="ChEBI" id="CHEBI:57856"/>
        <dbReference type="ChEBI" id="CHEBI:59789"/>
        <dbReference type="ChEBI" id="CHEBI:90615"/>
        <dbReference type="ChEBI" id="CHEBI:90616"/>
        <dbReference type="EC" id="2.1.1.72"/>
    </reaction>
</comment>
<feature type="domain" description="Type II methyltransferase M.Eco57I C-terminal" evidence="8">
    <location>
        <begin position="284"/>
        <end position="540"/>
    </location>
</feature>
<dbReference type="GO" id="GO:0032259">
    <property type="term" value="P:methylation"/>
    <property type="evidence" value="ECO:0007669"/>
    <property type="project" value="UniProtKB-KW"/>
</dbReference>
<keyword evidence="4" id="KW-0808">Transferase</keyword>
<evidence type="ECO:0000259" key="8">
    <source>
        <dbReference type="Pfam" id="PF22837"/>
    </source>
</evidence>
<evidence type="ECO:0000256" key="3">
    <source>
        <dbReference type="ARBA" id="ARBA00022603"/>
    </source>
</evidence>
<dbReference type="EMBL" id="AP024145">
    <property type="protein sequence ID" value="BCM83549.1"/>
    <property type="molecule type" value="Genomic_DNA"/>
</dbReference>
<proteinExistence type="inferred from homology"/>
<gene>
    <name evidence="9" type="ORF">mvi_20100</name>
</gene>
<evidence type="ECO:0000256" key="4">
    <source>
        <dbReference type="ARBA" id="ARBA00022679"/>
    </source>
</evidence>
<dbReference type="PANTHER" id="PTHR33841:SF5">
    <property type="entry name" value="DNA METHYLASE (MODIFICATION METHYLASE) (METHYLTRANSFERASE)-RELATED"/>
    <property type="match status" value="1"/>
</dbReference>
<evidence type="ECO:0000256" key="1">
    <source>
        <dbReference type="ARBA" id="ARBA00006594"/>
    </source>
</evidence>
<evidence type="ECO:0000256" key="2">
    <source>
        <dbReference type="ARBA" id="ARBA00011900"/>
    </source>
</evidence>
<dbReference type="PANTHER" id="PTHR33841">
    <property type="entry name" value="DNA METHYLTRANSFERASE YEEA-RELATED"/>
    <property type="match status" value="1"/>
</dbReference>
<evidence type="ECO:0000256" key="5">
    <source>
        <dbReference type="ARBA" id="ARBA00022691"/>
    </source>
</evidence>
<dbReference type="SUPFAM" id="SSF53335">
    <property type="entry name" value="S-adenosyl-L-methionine-dependent methyltransferases"/>
    <property type="match status" value="1"/>
</dbReference>
<dbReference type="EC" id="2.1.1.72" evidence="2"/>
<comment type="similarity">
    <text evidence="1">Belongs to the N(4)/N(6)-methyltransferase family.</text>
</comment>
<name>A0A8H8WSI0_9HYPH</name>
<dbReference type="PROSITE" id="PS00092">
    <property type="entry name" value="N6_MTASE"/>
    <property type="match status" value="1"/>
</dbReference>
<dbReference type="Gene3D" id="3.40.50.150">
    <property type="entry name" value="Vaccinia Virus protein VP39"/>
    <property type="match status" value="1"/>
</dbReference>
<dbReference type="Pfam" id="PF22837">
    <property type="entry name" value="M_Eco57I_C"/>
    <property type="match status" value="1"/>
</dbReference>
<dbReference type="Pfam" id="PF07669">
    <property type="entry name" value="Eco57I"/>
    <property type="match status" value="1"/>
</dbReference>
<organism evidence="9 10">
    <name type="scientific">Methylobacterium indicum</name>
    <dbReference type="NCBI Taxonomy" id="1775910"/>
    <lineage>
        <taxon>Bacteria</taxon>
        <taxon>Pseudomonadati</taxon>
        <taxon>Pseudomonadota</taxon>
        <taxon>Alphaproteobacteria</taxon>
        <taxon>Hyphomicrobiales</taxon>
        <taxon>Methylobacteriaceae</taxon>
        <taxon>Methylobacterium</taxon>
    </lineage>
</organism>
<protein>
    <recommendedName>
        <fullName evidence="2">site-specific DNA-methyltransferase (adenine-specific)</fullName>
        <ecNumber evidence="2">2.1.1.72</ecNumber>
    </recommendedName>
</protein>
<keyword evidence="3 9" id="KW-0489">Methyltransferase</keyword>
<dbReference type="PRINTS" id="PR00507">
    <property type="entry name" value="N12N6MTFRASE"/>
</dbReference>
<dbReference type="InterPro" id="IPR011639">
    <property type="entry name" value="MethylTrfase_TaqI-like_dom"/>
</dbReference>
<dbReference type="AlphaFoldDB" id="A0A8H8WSI0"/>
<dbReference type="InterPro" id="IPR029063">
    <property type="entry name" value="SAM-dependent_MTases_sf"/>
</dbReference>
<dbReference type="Proteomes" id="UP000663508">
    <property type="component" value="Chromosome"/>
</dbReference>
<reference evidence="9" key="1">
    <citation type="submission" date="2020-11" db="EMBL/GenBank/DDBJ databases">
        <title>Complete genome sequence of a novel pathogenic Methylobacterium strain isolated from rice in Vietnam.</title>
        <authorList>
            <person name="Lai K."/>
            <person name="Okazaki S."/>
            <person name="Higashi K."/>
            <person name="Mori H."/>
            <person name="Toyoda A."/>
            <person name="Kurokawa K."/>
        </authorList>
    </citation>
    <scope>NUCLEOTIDE SEQUENCE</scope>
    <source>
        <strain evidence="9">VL1</strain>
    </source>
</reference>
<dbReference type="KEGG" id="mind:mvi_20100"/>
<dbReference type="InterPro" id="IPR002052">
    <property type="entry name" value="DNA_methylase_N6_adenine_CS"/>
</dbReference>
<dbReference type="InterPro" id="IPR050953">
    <property type="entry name" value="N4_N6_ade-DNA_methylase"/>
</dbReference>
<feature type="domain" description="Type II methyltransferase M.TaqI-like" evidence="7">
    <location>
        <begin position="113"/>
        <end position="220"/>
    </location>
</feature>
<dbReference type="REBASE" id="476807">
    <property type="entry name" value="M.MinVL1ORF20100P"/>
</dbReference>
<evidence type="ECO:0000313" key="9">
    <source>
        <dbReference type="EMBL" id="BCM83549.1"/>
    </source>
</evidence>
<accession>A0A8H8WSI0</accession>